<dbReference type="GeneID" id="19487139"/>
<dbReference type="SUPFAM" id="SSF52949">
    <property type="entry name" value="Macro domain-like"/>
    <property type="match status" value="1"/>
</dbReference>
<dbReference type="RefSeq" id="YP_009031791.1">
    <property type="nucleotide sequence ID" value="NC_024140.1"/>
</dbReference>
<sequence>MMETNHMVFVFGSNTAGIHGAGAALYARNNKGAEMGVGEGPTGMSYALPTKYRAHGGRLVTCHISDVAQAAQRFMDFAREHFYMRFQVTRIGCGLAGFKDSEIAPLFRDAPDNCYFDTAWTSWLKPTTKYWGTM</sequence>
<reference evidence="2" key="1">
    <citation type="journal article" date="2015" name="PLoS ONE">
        <title>Investigation of a Large Collection of Pseudomonas aeruginosa Bacteriophages Collected from a Single Environmental Source in Abidjan, Cote d'Ivoire.</title>
        <authorList>
            <person name="Essoh C."/>
            <person name="Latino L."/>
            <person name="Midoux C."/>
            <person name="Blouin Y."/>
            <person name="Loukou G."/>
            <person name="Nguetta S.P."/>
            <person name="Lathro S."/>
            <person name="Cablanmian A."/>
            <person name="Kouassi A.K."/>
            <person name="Vergnaud G."/>
            <person name="Pourcel C."/>
        </authorList>
    </citation>
    <scope>NUCLEOTIDE SEQUENCE [LARGE SCALE GENOMIC DNA]</scope>
</reference>
<dbReference type="Proteomes" id="UP000019788">
    <property type="component" value="Segment"/>
</dbReference>
<dbReference type="KEGG" id="vg:19487139"/>
<proteinExistence type="predicted"/>
<dbReference type="EMBL" id="HG962375">
    <property type="protein sequence ID" value="CDN96827.1"/>
    <property type="molecule type" value="Genomic_DNA"/>
</dbReference>
<accession>X5KIJ5</accession>
<gene>
    <name evidence="1" type="primary">ORF14</name>
</gene>
<protein>
    <submittedName>
        <fullName evidence="1">N4 gp14-like protein</fullName>
    </submittedName>
</protein>
<keyword evidence="2" id="KW-1185">Reference proteome</keyword>
<evidence type="ECO:0000313" key="1">
    <source>
        <dbReference type="EMBL" id="CDN96827.1"/>
    </source>
</evidence>
<organism evidence="1 2">
    <name type="scientific">Pseudomonas phage vB_PaeP_C2-10_Ab09</name>
    <dbReference type="NCBI Taxonomy" id="1476391"/>
    <lineage>
        <taxon>Viruses</taxon>
        <taxon>Duplodnaviria</taxon>
        <taxon>Heunggongvirae</taxon>
        <taxon>Uroviricota</taxon>
        <taxon>Caudoviricetes</taxon>
        <taxon>Schitoviridae</taxon>
        <taxon>Migulavirinae</taxon>
        <taxon>Litunavirus</taxon>
        <taxon>Litunavirus Ab09</taxon>
    </lineage>
</organism>
<dbReference type="InterPro" id="IPR043472">
    <property type="entry name" value="Macro_dom-like"/>
</dbReference>
<name>X5KIJ5_9CAUD</name>
<evidence type="ECO:0000313" key="2">
    <source>
        <dbReference type="Proteomes" id="UP000019788"/>
    </source>
</evidence>